<keyword evidence="2" id="KW-1185">Reference proteome</keyword>
<dbReference type="HOGENOM" id="CLU_3078696_0_0_3"/>
<sequence length="52" mass="5503">MVREGGFCCSVIGGYLNLVPKPAPTIMAKPAPTIMAKPAPTIMAKPAPTYNW</sequence>
<accession>B4VU96</accession>
<gene>
    <name evidence="1" type="ORF">MC7420_3948</name>
</gene>
<reference evidence="1" key="1">
    <citation type="submission" date="2008-07" db="EMBL/GenBank/DDBJ databases">
        <authorList>
            <person name="Tandeau de Marsac N."/>
            <person name="Ferriera S."/>
            <person name="Johnson J."/>
            <person name="Kravitz S."/>
            <person name="Beeson K."/>
            <person name="Sutton G."/>
            <person name="Rogers Y.-H."/>
            <person name="Friedman R."/>
            <person name="Frazier M."/>
            <person name="Venter J.C."/>
        </authorList>
    </citation>
    <scope>NUCLEOTIDE SEQUENCE [LARGE SCALE GENOMIC DNA]</scope>
    <source>
        <strain evidence="1">PCC 7420</strain>
    </source>
</reference>
<dbReference type="STRING" id="118168.MC7420_3948"/>
<evidence type="ECO:0000313" key="2">
    <source>
        <dbReference type="Proteomes" id="UP000003835"/>
    </source>
</evidence>
<dbReference type="EMBL" id="DS989853">
    <property type="protein sequence ID" value="EDX74424.1"/>
    <property type="molecule type" value="Genomic_DNA"/>
</dbReference>
<name>B4VU96_9CYAN</name>
<dbReference type="Proteomes" id="UP000003835">
    <property type="component" value="Unassembled WGS sequence"/>
</dbReference>
<organism evidence="1 2">
    <name type="scientific">Coleofasciculus chthonoplastes PCC 7420</name>
    <dbReference type="NCBI Taxonomy" id="118168"/>
    <lineage>
        <taxon>Bacteria</taxon>
        <taxon>Bacillati</taxon>
        <taxon>Cyanobacteriota</taxon>
        <taxon>Cyanophyceae</taxon>
        <taxon>Coleofasciculales</taxon>
        <taxon>Coleofasciculaceae</taxon>
        <taxon>Coleofasciculus</taxon>
    </lineage>
</organism>
<evidence type="ECO:0000313" key="1">
    <source>
        <dbReference type="EMBL" id="EDX74424.1"/>
    </source>
</evidence>
<protein>
    <submittedName>
        <fullName evidence="1">Uncharacterized protein</fullName>
    </submittedName>
</protein>
<dbReference type="AlphaFoldDB" id="B4VU96"/>
<proteinExistence type="predicted"/>